<gene>
    <name evidence="9" type="ORF">ACFFHM_06415</name>
</gene>
<evidence type="ECO:0000256" key="6">
    <source>
        <dbReference type="ARBA" id="ARBA00023136"/>
    </source>
</evidence>
<dbReference type="InterPro" id="IPR000515">
    <property type="entry name" value="MetI-like"/>
</dbReference>
<keyword evidence="6 7" id="KW-0472">Membrane</keyword>
<comment type="similarity">
    <text evidence="7">Belongs to the binding-protein-dependent transport system permease family.</text>
</comment>
<feature type="domain" description="ABC transmembrane type-1" evidence="8">
    <location>
        <begin position="90"/>
        <end position="305"/>
    </location>
</feature>
<accession>A0ABV6KA28</accession>
<keyword evidence="10" id="KW-1185">Reference proteome</keyword>
<name>A0ABV6KA28_9BACI</name>
<reference evidence="9 10" key="1">
    <citation type="submission" date="2024-09" db="EMBL/GenBank/DDBJ databases">
        <authorList>
            <person name="Sun Q."/>
            <person name="Mori K."/>
        </authorList>
    </citation>
    <scope>NUCLEOTIDE SEQUENCE [LARGE SCALE GENOMIC DNA]</scope>
    <source>
        <strain evidence="9 10">NCAIM B.02610</strain>
    </source>
</reference>
<feature type="transmembrane region" description="Helical" evidence="7">
    <location>
        <begin position="284"/>
        <end position="309"/>
    </location>
</feature>
<dbReference type="Proteomes" id="UP001589838">
    <property type="component" value="Unassembled WGS sequence"/>
</dbReference>
<feature type="transmembrane region" description="Helical" evidence="7">
    <location>
        <begin position="94"/>
        <end position="115"/>
    </location>
</feature>
<proteinExistence type="inferred from homology"/>
<keyword evidence="4 7" id="KW-0812">Transmembrane</keyword>
<feature type="transmembrane region" description="Helical" evidence="7">
    <location>
        <begin position="226"/>
        <end position="252"/>
    </location>
</feature>
<evidence type="ECO:0000259" key="8">
    <source>
        <dbReference type="PROSITE" id="PS50928"/>
    </source>
</evidence>
<protein>
    <submittedName>
        <fullName evidence="9">ABC transporter permease</fullName>
    </submittedName>
</protein>
<evidence type="ECO:0000256" key="7">
    <source>
        <dbReference type="RuleBase" id="RU363032"/>
    </source>
</evidence>
<dbReference type="RefSeq" id="WP_390183794.1">
    <property type="nucleotide sequence ID" value="NZ_JAXBLX010000003.1"/>
</dbReference>
<evidence type="ECO:0000256" key="3">
    <source>
        <dbReference type="ARBA" id="ARBA00022475"/>
    </source>
</evidence>
<dbReference type="Pfam" id="PF00528">
    <property type="entry name" value="BPD_transp_1"/>
    <property type="match status" value="1"/>
</dbReference>
<dbReference type="PANTHER" id="PTHR43227">
    <property type="entry name" value="BLL4140 PROTEIN"/>
    <property type="match status" value="1"/>
</dbReference>
<feature type="transmembrane region" description="Helical" evidence="7">
    <location>
        <begin position="29"/>
        <end position="48"/>
    </location>
</feature>
<organism evidence="9 10">
    <name type="scientific">Halalkalibacter kiskunsagensis</name>
    <dbReference type="NCBI Taxonomy" id="1548599"/>
    <lineage>
        <taxon>Bacteria</taxon>
        <taxon>Bacillati</taxon>
        <taxon>Bacillota</taxon>
        <taxon>Bacilli</taxon>
        <taxon>Bacillales</taxon>
        <taxon>Bacillaceae</taxon>
        <taxon>Halalkalibacter</taxon>
    </lineage>
</organism>
<feature type="transmembrane region" description="Helical" evidence="7">
    <location>
        <begin position="187"/>
        <end position="205"/>
    </location>
</feature>
<dbReference type="Gene3D" id="1.10.3720.10">
    <property type="entry name" value="MetI-like"/>
    <property type="match status" value="1"/>
</dbReference>
<evidence type="ECO:0000256" key="5">
    <source>
        <dbReference type="ARBA" id="ARBA00022989"/>
    </source>
</evidence>
<feature type="transmembrane region" description="Helical" evidence="7">
    <location>
        <begin position="127"/>
        <end position="150"/>
    </location>
</feature>
<dbReference type="EMBL" id="JBHLUX010000017">
    <property type="protein sequence ID" value="MFC0470166.1"/>
    <property type="molecule type" value="Genomic_DNA"/>
</dbReference>
<dbReference type="SUPFAM" id="SSF161098">
    <property type="entry name" value="MetI-like"/>
    <property type="match status" value="1"/>
</dbReference>
<keyword evidence="2 7" id="KW-0813">Transport</keyword>
<comment type="subcellular location">
    <subcellularLocation>
        <location evidence="1 7">Cell membrane</location>
        <topology evidence="1 7">Multi-pass membrane protein</topology>
    </subcellularLocation>
</comment>
<dbReference type="PROSITE" id="PS50928">
    <property type="entry name" value="ABC_TM1"/>
    <property type="match status" value="1"/>
</dbReference>
<evidence type="ECO:0000256" key="4">
    <source>
        <dbReference type="ARBA" id="ARBA00022692"/>
    </source>
</evidence>
<evidence type="ECO:0000256" key="2">
    <source>
        <dbReference type="ARBA" id="ARBA00022448"/>
    </source>
</evidence>
<dbReference type="InterPro" id="IPR050809">
    <property type="entry name" value="UgpAE/MalFG_permease"/>
</dbReference>
<keyword evidence="5 7" id="KW-1133">Transmembrane helix</keyword>
<comment type="caution">
    <text evidence="9">The sequence shown here is derived from an EMBL/GenBank/DDBJ whole genome shotgun (WGS) entry which is preliminary data.</text>
</comment>
<sequence length="318" mass="35772">MKVEVGNKVSFEVRKTIWQKAKKSFNRHWQFYLLIIPPVLYFLIFKYIPMVNSVIAFKDYSVVQGIWGSEWVGLKHFELFFNNPQFWDLIRNTFVLSVYSLALGFPIPIILALALNEIRNGIFKKTIQLVTYAPYFISTVIIVSMLTLMLSPRLGVVNKMLGFFGLESIDFLGIPSMFRDIYVLSDVWQLAGYSAIIYLAALSGVDPSHYEAAKVDGATRLQRIIYIDLPSIMPVATIILILSVGNIMAIGFEKVFLLQNPLNLATSEVIATYVYKVGLLNANFSFATAVGLFNSVINLVLLVGVNALARKTSNSSLW</sequence>
<evidence type="ECO:0000313" key="9">
    <source>
        <dbReference type="EMBL" id="MFC0470166.1"/>
    </source>
</evidence>
<evidence type="ECO:0000313" key="10">
    <source>
        <dbReference type="Proteomes" id="UP001589838"/>
    </source>
</evidence>
<dbReference type="PANTHER" id="PTHR43227:SF11">
    <property type="entry name" value="BLL4140 PROTEIN"/>
    <property type="match status" value="1"/>
</dbReference>
<dbReference type="CDD" id="cd06261">
    <property type="entry name" value="TM_PBP2"/>
    <property type="match status" value="1"/>
</dbReference>
<keyword evidence="3" id="KW-1003">Cell membrane</keyword>
<evidence type="ECO:0000256" key="1">
    <source>
        <dbReference type="ARBA" id="ARBA00004651"/>
    </source>
</evidence>
<dbReference type="InterPro" id="IPR035906">
    <property type="entry name" value="MetI-like_sf"/>
</dbReference>